<evidence type="ECO:0000259" key="1">
    <source>
        <dbReference type="PROSITE" id="PS50127"/>
    </source>
</evidence>
<dbReference type="OrthoDB" id="10249039at2759"/>
<dbReference type="PROSITE" id="PS50127">
    <property type="entry name" value="UBC_2"/>
    <property type="match status" value="1"/>
</dbReference>
<dbReference type="Gene3D" id="3.10.110.10">
    <property type="entry name" value="Ubiquitin Conjugating Enzyme"/>
    <property type="match status" value="1"/>
</dbReference>
<dbReference type="AlphaFoldDB" id="A0A7J7K1M3"/>
<feature type="domain" description="UBC core" evidence="1">
    <location>
        <begin position="1"/>
        <end position="66"/>
    </location>
</feature>
<dbReference type="EMBL" id="VXIV02001497">
    <property type="protein sequence ID" value="KAF6032529.1"/>
    <property type="molecule type" value="Genomic_DNA"/>
</dbReference>
<name>A0A7J7K1M3_BUGNE</name>
<protein>
    <recommendedName>
        <fullName evidence="1">UBC core domain-containing protein</fullName>
    </recommendedName>
</protein>
<comment type="caution">
    <text evidence="2">The sequence shown here is derived from an EMBL/GenBank/DDBJ whole genome shotgun (WGS) entry which is preliminary data.</text>
</comment>
<dbReference type="InterPro" id="IPR000608">
    <property type="entry name" value="UBC"/>
</dbReference>
<gene>
    <name evidence="2" type="ORF">EB796_009130</name>
</gene>
<dbReference type="Proteomes" id="UP000593567">
    <property type="component" value="Unassembled WGS sequence"/>
</dbReference>
<dbReference type="Pfam" id="PF00179">
    <property type="entry name" value="UQ_con"/>
    <property type="match status" value="1"/>
</dbReference>
<reference evidence="2" key="1">
    <citation type="submission" date="2020-06" db="EMBL/GenBank/DDBJ databases">
        <title>Draft genome of Bugula neritina, a colonial animal packing powerful symbionts and potential medicines.</title>
        <authorList>
            <person name="Rayko M."/>
        </authorList>
    </citation>
    <scope>NUCLEOTIDE SEQUENCE [LARGE SCALE GENOMIC DNA]</scope>
    <source>
        <strain evidence="2">Kwan_BN1</strain>
    </source>
</reference>
<dbReference type="SUPFAM" id="SSF54495">
    <property type="entry name" value="UBC-like"/>
    <property type="match status" value="1"/>
</dbReference>
<dbReference type="CDD" id="cd23794">
    <property type="entry name" value="UBCc_UBE2F_UBE2M"/>
    <property type="match status" value="1"/>
</dbReference>
<evidence type="ECO:0000313" key="3">
    <source>
        <dbReference type="Proteomes" id="UP000593567"/>
    </source>
</evidence>
<proteinExistence type="predicted"/>
<accession>A0A7J7K1M3</accession>
<organism evidence="2 3">
    <name type="scientific">Bugula neritina</name>
    <name type="common">Brown bryozoan</name>
    <name type="synonym">Sertularia neritina</name>
    <dbReference type="NCBI Taxonomy" id="10212"/>
    <lineage>
        <taxon>Eukaryota</taxon>
        <taxon>Metazoa</taxon>
        <taxon>Spiralia</taxon>
        <taxon>Lophotrochozoa</taxon>
        <taxon>Bryozoa</taxon>
        <taxon>Gymnolaemata</taxon>
        <taxon>Cheilostomatida</taxon>
        <taxon>Flustrina</taxon>
        <taxon>Buguloidea</taxon>
        <taxon>Bugulidae</taxon>
        <taxon>Bugula</taxon>
    </lineage>
</organism>
<keyword evidence="3" id="KW-1185">Reference proteome</keyword>
<evidence type="ECO:0000313" key="2">
    <source>
        <dbReference type="EMBL" id="KAF6032529.1"/>
    </source>
</evidence>
<dbReference type="InterPro" id="IPR016135">
    <property type="entry name" value="UBQ-conjugating_enzyme/RWD"/>
</dbReference>
<sequence>MIGLFLIFREDWKPVLTINSIIYGLQYLFLEPNPDDPLNKEAANVLTSNRQVFAQNVQKSMRGGYVSSTYFPRCIR</sequence>